<protein>
    <submittedName>
        <fullName evidence="3">NAD(P)-dependent oxidoreductase</fullName>
    </submittedName>
</protein>
<evidence type="ECO:0000313" key="3">
    <source>
        <dbReference type="EMBL" id="MDG3005699.1"/>
    </source>
</evidence>
<reference evidence="3 4" key="1">
    <citation type="submission" date="2023-03" db="EMBL/GenBank/DDBJ databases">
        <title>Paludisphaera mucosa sp. nov. a novel planctomycete from northern fen.</title>
        <authorList>
            <person name="Ivanova A."/>
        </authorList>
    </citation>
    <scope>NUCLEOTIDE SEQUENCE [LARGE SCALE GENOMIC DNA]</scope>
    <source>
        <strain evidence="3 4">Pla2</strain>
    </source>
</reference>
<evidence type="ECO:0000313" key="4">
    <source>
        <dbReference type="Proteomes" id="UP001216907"/>
    </source>
</evidence>
<accession>A0ABT6FDS1</accession>
<organism evidence="3 4">
    <name type="scientific">Paludisphaera mucosa</name>
    <dbReference type="NCBI Taxonomy" id="3030827"/>
    <lineage>
        <taxon>Bacteria</taxon>
        <taxon>Pseudomonadati</taxon>
        <taxon>Planctomycetota</taxon>
        <taxon>Planctomycetia</taxon>
        <taxon>Isosphaerales</taxon>
        <taxon>Isosphaeraceae</taxon>
        <taxon>Paludisphaera</taxon>
    </lineage>
</organism>
<dbReference type="PANTHER" id="PTHR43000">
    <property type="entry name" value="DTDP-D-GLUCOSE 4,6-DEHYDRATASE-RELATED"/>
    <property type="match status" value="1"/>
</dbReference>
<dbReference type="RefSeq" id="WP_277862030.1">
    <property type="nucleotide sequence ID" value="NZ_JARRAG010000002.1"/>
</dbReference>
<evidence type="ECO:0000259" key="2">
    <source>
        <dbReference type="Pfam" id="PF01370"/>
    </source>
</evidence>
<feature type="domain" description="NAD-dependent epimerase/dehydratase" evidence="2">
    <location>
        <begin position="3"/>
        <end position="242"/>
    </location>
</feature>
<dbReference type="Gene3D" id="3.40.50.720">
    <property type="entry name" value="NAD(P)-binding Rossmann-like Domain"/>
    <property type="match status" value="1"/>
</dbReference>
<keyword evidence="4" id="KW-1185">Reference proteome</keyword>
<comment type="similarity">
    <text evidence="1">Belongs to the NAD(P)-dependent epimerase/dehydratase family.</text>
</comment>
<dbReference type="SUPFAM" id="SSF51735">
    <property type="entry name" value="NAD(P)-binding Rossmann-fold domains"/>
    <property type="match status" value="1"/>
</dbReference>
<gene>
    <name evidence="3" type="ORF">PZE19_18070</name>
</gene>
<dbReference type="CDD" id="cd08946">
    <property type="entry name" value="SDR_e"/>
    <property type="match status" value="1"/>
</dbReference>
<comment type="caution">
    <text evidence="3">The sequence shown here is derived from an EMBL/GenBank/DDBJ whole genome shotgun (WGS) entry which is preliminary data.</text>
</comment>
<evidence type="ECO:0000256" key="1">
    <source>
        <dbReference type="ARBA" id="ARBA00007637"/>
    </source>
</evidence>
<proteinExistence type="inferred from homology"/>
<name>A0ABT6FDS1_9BACT</name>
<dbReference type="Pfam" id="PF01370">
    <property type="entry name" value="Epimerase"/>
    <property type="match status" value="1"/>
</dbReference>
<dbReference type="InterPro" id="IPR036291">
    <property type="entry name" value="NAD(P)-bd_dom_sf"/>
</dbReference>
<dbReference type="Proteomes" id="UP001216907">
    <property type="component" value="Unassembled WGS sequence"/>
</dbReference>
<dbReference type="EMBL" id="JARRAG010000002">
    <property type="protein sequence ID" value="MDG3005699.1"/>
    <property type="molecule type" value="Genomic_DNA"/>
</dbReference>
<sequence>MRVLMTGGYGCIGSWAVKRLIKAGHEVSIFDLVEDTHRIDLILSPEARTAVRFLAGDVSDPAAVRKAVEETGATHILHLAGLQAPTCRANPIKGALVNVIGTLAVFEAAADLREQVARVVYASSAAVHGPPEEGSKGPLADRIRLAPLTHYGAYKVCNELNARVYWLDRGVVSVGLRPWTVYGVGRDFGMTSEPTKAIKSVAVGRPYQISYGGYQDLQYVGDVAGTFVRALEAPFEGAESFNLRGAVEPIEAFVETLVQVVPAAGPLVGHGDRQLPIAPSLDDSRLQAALGPIPRTSLRQGIAETYERFAALHREGRLDLSDLG</sequence>
<dbReference type="InterPro" id="IPR001509">
    <property type="entry name" value="Epimerase_deHydtase"/>
</dbReference>